<reference evidence="2" key="2">
    <citation type="submission" date="2021-04" db="EMBL/GenBank/DDBJ databases">
        <authorList>
            <person name="Gilroy R."/>
        </authorList>
    </citation>
    <scope>NUCLEOTIDE SEQUENCE</scope>
    <source>
        <strain evidence="2">B5_2728</strain>
    </source>
</reference>
<feature type="transmembrane region" description="Helical" evidence="1">
    <location>
        <begin position="185"/>
        <end position="214"/>
    </location>
</feature>
<feature type="transmembrane region" description="Helical" evidence="1">
    <location>
        <begin position="226"/>
        <end position="247"/>
    </location>
</feature>
<keyword evidence="1" id="KW-0472">Membrane</keyword>
<protein>
    <recommendedName>
        <fullName evidence="4">Glycosyltransferase RgtA/B/C/D-like domain-containing protein</fullName>
    </recommendedName>
</protein>
<dbReference type="EMBL" id="JAHLFP010000009">
    <property type="protein sequence ID" value="MBU3805587.1"/>
    <property type="molecule type" value="Genomic_DNA"/>
</dbReference>
<organism evidence="2 3">
    <name type="scientific">Candidatus Allofournierella pullistercoris</name>
    <dbReference type="NCBI Taxonomy" id="2838597"/>
    <lineage>
        <taxon>Bacteria</taxon>
        <taxon>Bacillati</taxon>
        <taxon>Bacillota</taxon>
        <taxon>Clostridia</taxon>
        <taxon>Eubacteriales</taxon>
        <taxon>Oscillospiraceae</taxon>
        <taxon>Allofournierella</taxon>
    </lineage>
</organism>
<evidence type="ECO:0008006" key="4">
    <source>
        <dbReference type="Google" id="ProtNLM"/>
    </source>
</evidence>
<feature type="transmembrane region" description="Helical" evidence="1">
    <location>
        <begin position="12"/>
        <end position="29"/>
    </location>
</feature>
<feature type="transmembrane region" description="Helical" evidence="1">
    <location>
        <begin position="134"/>
        <end position="155"/>
    </location>
</feature>
<feature type="transmembrane region" description="Helical" evidence="1">
    <location>
        <begin position="253"/>
        <end position="273"/>
    </location>
</feature>
<gene>
    <name evidence="2" type="ORF">H9882_01595</name>
</gene>
<accession>A0A948T0Z2</accession>
<comment type="caution">
    <text evidence="2">The sequence shown here is derived from an EMBL/GenBank/DDBJ whole genome shotgun (WGS) entry which is preliminary data.</text>
</comment>
<keyword evidence="1" id="KW-1133">Transmembrane helix</keyword>
<feature type="transmembrane region" description="Helical" evidence="1">
    <location>
        <begin position="62"/>
        <end position="80"/>
    </location>
</feature>
<sequence length="413" mass="46720">MSQGVFSKWQGIIINLVCFVAIDLLLFALTKAIAGRKAAWLSLILWGFSAGAINAVTFVRMYAMLAFWGILFVYLHWLAFGEKKPLLGRYGLLAGLFFCTVAGVLTQYYFLIFAFFLCGVWCIYLLVQKRWKELFAYAGVELVAVVCSVALYPSILNHLTSSGRGMQSLGALVHNDSYLTNIQDFLFIGIWSLFGGFMWILPVLAFLVWCCKGWKLAPNQKSTESLWFLAILFPALMGYLLLIARIAPYRTDRYIMILFPIGAVYIGTVIWLTCKYLLGGKGYSLVLVLCLVLIPTGWNMLGYLFMERQERYQAVEPYQDLPVLAVDQFDYGSSLYADELVKHPAVLFGVVDELEPLTQLLPQQDLSHGLLVYTSVQEDGAVLQKVEETLGEGWQRELVTQNFGNVYRFYPVE</sequence>
<feature type="transmembrane region" description="Helical" evidence="1">
    <location>
        <begin position="110"/>
        <end position="127"/>
    </location>
</feature>
<proteinExistence type="predicted"/>
<dbReference type="Proteomes" id="UP000713596">
    <property type="component" value="Unassembled WGS sequence"/>
</dbReference>
<reference evidence="2" key="1">
    <citation type="journal article" date="2021" name="PeerJ">
        <title>Extensive microbial diversity within the chicken gut microbiome revealed by metagenomics and culture.</title>
        <authorList>
            <person name="Gilroy R."/>
            <person name="Ravi A."/>
            <person name="Getino M."/>
            <person name="Pursley I."/>
            <person name="Horton D.L."/>
            <person name="Alikhan N.F."/>
            <person name="Baker D."/>
            <person name="Gharbi K."/>
            <person name="Hall N."/>
            <person name="Watson M."/>
            <person name="Adriaenssens E.M."/>
            <person name="Foster-Nyarko E."/>
            <person name="Jarju S."/>
            <person name="Secka A."/>
            <person name="Antonio M."/>
            <person name="Oren A."/>
            <person name="Chaudhuri R.R."/>
            <person name="La Ragione R."/>
            <person name="Hildebrand F."/>
            <person name="Pallen M.J."/>
        </authorList>
    </citation>
    <scope>NUCLEOTIDE SEQUENCE</scope>
    <source>
        <strain evidence="2">B5_2728</strain>
    </source>
</reference>
<dbReference type="AlphaFoldDB" id="A0A948T0Z2"/>
<keyword evidence="1" id="KW-0812">Transmembrane</keyword>
<evidence type="ECO:0000313" key="2">
    <source>
        <dbReference type="EMBL" id="MBU3805587.1"/>
    </source>
</evidence>
<feature type="transmembrane region" description="Helical" evidence="1">
    <location>
        <begin position="38"/>
        <end position="56"/>
    </location>
</feature>
<feature type="transmembrane region" description="Helical" evidence="1">
    <location>
        <begin position="285"/>
        <end position="306"/>
    </location>
</feature>
<evidence type="ECO:0000256" key="1">
    <source>
        <dbReference type="SAM" id="Phobius"/>
    </source>
</evidence>
<evidence type="ECO:0000313" key="3">
    <source>
        <dbReference type="Proteomes" id="UP000713596"/>
    </source>
</evidence>
<name>A0A948T0Z2_9FIRM</name>
<feature type="transmembrane region" description="Helical" evidence="1">
    <location>
        <begin position="87"/>
        <end position="104"/>
    </location>
</feature>